<comment type="pathway">
    <text evidence="1 5">Carbohydrate metabolism; hexose metabolism.</text>
</comment>
<evidence type="ECO:0000313" key="7">
    <source>
        <dbReference type="Proteomes" id="UP001430172"/>
    </source>
</evidence>
<dbReference type="PANTHER" id="PTHR10091:SF0">
    <property type="entry name" value="GALACTOSE MUTAROTASE"/>
    <property type="match status" value="1"/>
</dbReference>
<comment type="caution">
    <text evidence="6">The sequence shown here is derived from an EMBL/GenBank/DDBJ whole genome shotgun (WGS) entry which is preliminary data.</text>
</comment>
<proteinExistence type="inferred from homology"/>
<comment type="similarity">
    <text evidence="2 5">Belongs to the aldose epimerase family.</text>
</comment>
<evidence type="ECO:0000256" key="4">
    <source>
        <dbReference type="ARBA" id="ARBA00023277"/>
    </source>
</evidence>
<dbReference type="PANTHER" id="PTHR10091">
    <property type="entry name" value="ALDOSE-1-EPIMERASE"/>
    <property type="match status" value="1"/>
</dbReference>
<reference evidence="6" key="1">
    <citation type="submission" date="2021-02" db="EMBL/GenBank/DDBJ databases">
        <title>Phycicoccus sp. MQZ13P-5T, whole genome shotgun sequence.</title>
        <authorList>
            <person name="Tuo L."/>
        </authorList>
    </citation>
    <scope>NUCLEOTIDE SEQUENCE</scope>
    <source>
        <strain evidence="6">MQZ13P-5</strain>
    </source>
</reference>
<comment type="catalytic activity">
    <reaction evidence="5">
        <text>alpha-D-glucose = beta-D-glucose</text>
        <dbReference type="Rhea" id="RHEA:10264"/>
        <dbReference type="ChEBI" id="CHEBI:15903"/>
        <dbReference type="ChEBI" id="CHEBI:17925"/>
        <dbReference type="EC" id="5.1.3.3"/>
    </reaction>
</comment>
<evidence type="ECO:0000256" key="2">
    <source>
        <dbReference type="ARBA" id="ARBA00006206"/>
    </source>
</evidence>
<gene>
    <name evidence="6" type="ORF">JQN70_17480</name>
</gene>
<dbReference type="PIRSF" id="PIRSF005096">
    <property type="entry name" value="GALM"/>
    <property type="match status" value="1"/>
</dbReference>
<keyword evidence="3 5" id="KW-0413">Isomerase</keyword>
<accession>A0ABS2CQX4</accession>
<organism evidence="6 7">
    <name type="scientific">Phycicoccus sonneratiae</name>
    <dbReference type="NCBI Taxonomy" id="2807628"/>
    <lineage>
        <taxon>Bacteria</taxon>
        <taxon>Bacillati</taxon>
        <taxon>Actinomycetota</taxon>
        <taxon>Actinomycetes</taxon>
        <taxon>Micrococcales</taxon>
        <taxon>Intrasporangiaceae</taxon>
        <taxon>Phycicoccus</taxon>
    </lineage>
</organism>
<protein>
    <recommendedName>
        <fullName evidence="5">Aldose 1-epimerase</fullName>
        <ecNumber evidence="5">5.1.3.3</ecNumber>
    </recommendedName>
</protein>
<dbReference type="Gene3D" id="2.70.98.10">
    <property type="match status" value="1"/>
</dbReference>
<dbReference type="InterPro" id="IPR008183">
    <property type="entry name" value="Aldose_1/G6P_1-epimerase"/>
</dbReference>
<evidence type="ECO:0000313" key="6">
    <source>
        <dbReference type="EMBL" id="MBM6402190.1"/>
    </source>
</evidence>
<dbReference type="Proteomes" id="UP001430172">
    <property type="component" value="Unassembled WGS sequence"/>
</dbReference>
<evidence type="ECO:0000256" key="3">
    <source>
        <dbReference type="ARBA" id="ARBA00023235"/>
    </source>
</evidence>
<dbReference type="NCBIfam" id="NF008277">
    <property type="entry name" value="PRK11055.1"/>
    <property type="match status" value="1"/>
</dbReference>
<evidence type="ECO:0000256" key="1">
    <source>
        <dbReference type="ARBA" id="ARBA00005028"/>
    </source>
</evidence>
<dbReference type="EC" id="5.1.3.3" evidence="5"/>
<name>A0ABS2CQX4_9MICO</name>
<sequence>MTTTAPRSVVLSSGRLRLEVLTSGASVRRLVVEDPVDGPVDVVLGHADPRTYVGGGGYLGATIGRFTNRLDRGRAVVDGTVVRVPPNDGGNALHGGPVGFDAREWTLLDADGSHATLSLTSPDGDQGLPGTVEARVGYAVDGDEVTITHRATTDRPTYLGLTNHAYLNLEGEGSGDVLDHRLEVAASAWTPVRADLVPTGEVAAVDGTPFDLRRSRRLGDVLAEPSEQLAHGGGLDHNLVLDGSGMRCAATLVAPSGRWLEVHTDRPALQVYTGAHFDGSISGLSGRTYRRCAGVALETQGYPDAPNHAGFPDAVLRPGQVFSSVTRWRLGRH</sequence>
<dbReference type="CDD" id="cd09019">
    <property type="entry name" value="galactose_mutarotase_like"/>
    <property type="match status" value="1"/>
</dbReference>
<dbReference type="InterPro" id="IPR047215">
    <property type="entry name" value="Galactose_mutarotase-like"/>
</dbReference>
<dbReference type="InterPro" id="IPR011013">
    <property type="entry name" value="Gal_mutarotase_sf_dom"/>
</dbReference>
<evidence type="ECO:0000256" key="5">
    <source>
        <dbReference type="PIRNR" id="PIRNR005096"/>
    </source>
</evidence>
<dbReference type="SUPFAM" id="SSF74650">
    <property type="entry name" value="Galactose mutarotase-like"/>
    <property type="match status" value="1"/>
</dbReference>
<dbReference type="EMBL" id="JAFDVD010000022">
    <property type="protein sequence ID" value="MBM6402190.1"/>
    <property type="molecule type" value="Genomic_DNA"/>
</dbReference>
<dbReference type="Pfam" id="PF01263">
    <property type="entry name" value="Aldose_epim"/>
    <property type="match status" value="1"/>
</dbReference>
<dbReference type="InterPro" id="IPR014718">
    <property type="entry name" value="GH-type_carb-bd"/>
</dbReference>
<dbReference type="RefSeq" id="WP_204132662.1">
    <property type="nucleotide sequence ID" value="NZ_JAFDVD010000022.1"/>
</dbReference>
<keyword evidence="4 5" id="KW-0119">Carbohydrate metabolism</keyword>
<keyword evidence="7" id="KW-1185">Reference proteome</keyword>
<dbReference type="InterPro" id="IPR015443">
    <property type="entry name" value="Aldose_1-epimerase"/>
</dbReference>